<evidence type="ECO:0000313" key="2">
    <source>
        <dbReference type="Proteomes" id="UP000434172"/>
    </source>
</evidence>
<proteinExistence type="predicted"/>
<keyword evidence="2" id="KW-1185">Reference proteome</keyword>
<dbReference type="AlphaFoldDB" id="A0A8H3WGN6"/>
<dbReference type="Proteomes" id="UP000434172">
    <property type="component" value="Unassembled WGS sequence"/>
</dbReference>
<sequence>MVTISRQFIQKWRCIPTEKRISDAALAAHIGKLNGRSSSVELCEDLENARWARHMRRKYGPRAEAAGLTDDLYAATSYNDFTAPENYCGFLEILRYHLNGPRMNANDMVKWGKVAREWIERVLNYLLKIKEGRFVVEEHERDVYLMDAGGKDVADLL</sequence>
<protein>
    <submittedName>
        <fullName evidence="1">Uncharacterized protein</fullName>
    </submittedName>
</protein>
<reference evidence="1 2" key="1">
    <citation type="submission" date="2019-12" db="EMBL/GenBank/DDBJ databases">
        <title>A genome sequence resource for the geographically widespread anthracnose pathogen Colletotrichum asianum.</title>
        <authorList>
            <person name="Meng Y."/>
        </authorList>
    </citation>
    <scope>NUCLEOTIDE SEQUENCE [LARGE SCALE GENOMIC DNA]</scope>
    <source>
        <strain evidence="1 2">ICMP 18580</strain>
    </source>
</reference>
<gene>
    <name evidence="1" type="ORF">GQ607_007233</name>
</gene>
<name>A0A8H3WGN6_9PEZI</name>
<dbReference type="EMBL" id="WOWK01000036">
    <property type="protein sequence ID" value="KAF0325482.1"/>
    <property type="molecule type" value="Genomic_DNA"/>
</dbReference>
<accession>A0A8H3WGN6</accession>
<dbReference type="OrthoDB" id="4795003at2759"/>
<organism evidence="1 2">
    <name type="scientific">Colletotrichum asianum</name>
    <dbReference type="NCBI Taxonomy" id="702518"/>
    <lineage>
        <taxon>Eukaryota</taxon>
        <taxon>Fungi</taxon>
        <taxon>Dikarya</taxon>
        <taxon>Ascomycota</taxon>
        <taxon>Pezizomycotina</taxon>
        <taxon>Sordariomycetes</taxon>
        <taxon>Hypocreomycetidae</taxon>
        <taxon>Glomerellales</taxon>
        <taxon>Glomerellaceae</taxon>
        <taxon>Colletotrichum</taxon>
        <taxon>Colletotrichum gloeosporioides species complex</taxon>
    </lineage>
</organism>
<evidence type="ECO:0000313" key="1">
    <source>
        <dbReference type="EMBL" id="KAF0325482.1"/>
    </source>
</evidence>
<comment type="caution">
    <text evidence="1">The sequence shown here is derived from an EMBL/GenBank/DDBJ whole genome shotgun (WGS) entry which is preliminary data.</text>
</comment>